<dbReference type="FunFam" id="3.90.940.20:FF:000001">
    <property type="entry name" value="DNA-directed RNA polymerases I, II, and III subunit RPABC1"/>
    <property type="match status" value="1"/>
</dbReference>
<dbReference type="GO" id="GO:0005736">
    <property type="term" value="C:RNA polymerase I complex"/>
    <property type="evidence" value="ECO:0007669"/>
    <property type="project" value="TreeGrafter"/>
</dbReference>
<dbReference type="InterPro" id="IPR014381">
    <property type="entry name" value="Arch_Rpo5/euc_Rpb5"/>
</dbReference>
<dbReference type="PaxDb" id="3827-XP_004512274.1"/>
<dbReference type="PANTHER" id="PTHR10535:SF0">
    <property type="entry name" value="DNA-DIRECTED RNA POLYMERASES I, II, AND III SUBUNIT RPABC1"/>
    <property type="match status" value="1"/>
</dbReference>
<dbReference type="GO" id="GO:0005665">
    <property type="term" value="C:RNA polymerase II, core complex"/>
    <property type="evidence" value="ECO:0007669"/>
    <property type="project" value="TreeGrafter"/>
</dbReference>
<dbReference type="PIRSF" id="PIRSF000747">
    <property type="entry name" value="RPB5"/>
    <property type="match status" value="1"/>
</dbReference>
<dbReference type="GO" id="GO:0003677">
    <property type="term" value="F:DNA binding"/>
    <property type="evidence" value="ECO:0007669"/>
    <property type="project" value="InterPro"/>
</dbReference>
<dbReference type="FunFam" id="3.40.1340.10:FF:000001">
    <property type="entry name" value="DNA-directed RNA polymerases I, II, and III subunit RPABC1"/>
    <property type="match status" value="1"/>
</dbReference>
<dbReference type="Gene3D" id="3.90.940.20">
    <property type="entry name" value="RPB5-like RNA polymerase subunit"/>
    <property type="match status" value="1"/>
</dbReference>
<keyword evidence="3" id="KW-0539">Nucleus</keyword>
<dbReference type="InterPro" id="IPR036710">
    <property type="entry name" value="RNA_pol_Rpb5_N_sf"/>
</dbReference>
<reference evidence="7" key="1">
    <citation type="journal article" date="2013" name="Nat. Biotechnol.">
        <title>Draft genome sequence of chickpea (Cicer arietinum) provides a resource for trait improvement.</title>
        <authorList>
            <person name="Varshney R.K."/>
            <person name="Song C."/>
            <person name="Saxena R.K."/>
            <person name="Azam S."/>
            <person name="Yu S."/>
            <person name="Sharpe A.G."/>
            <person name="Cannon S."/>
            <person name="Baek J."/>
            <person name="Rosen B.D."/>
            <person name="Tar'an B."/>
            <person name="Millan T."/>
            <person name="Zhang X."/>
            <person name="Ramsay L.D."/>
            <person name="Iwata A."/>
            <person name="Wang Y."/>
            <person name="Nelson W."/>
            <person name="Farmer A.D."/>
            <person name="Gaur P.M."/>
            <person name="Soderlund C."/>
            <person name="Penmetsa R.V."/>
            <person name="Xu C."/>
            <person name="Bharti A.K."/>
            <person name="He W."/>
            <person name="Winter P."/>
            <person name="Zhao S."/>
            <person name="Hane J.K."/>
            <person name="Carrasquilla-Garcia N."/>
            <person name="Condie J.A."/>
            <person name="Upadhyaya H.D."/>
            <person name="Luo M.C."/>
            <person name="Thudi M."/>
            <person name="Gowda C.L."/>
            <person name="Singh N.P."/>
            <person name="Lichtenzveig J."/>
            <person name="Gali K.K."/>
            <person name="Rubio J."/>
            <person name="Nadarajan N."/>
            <person name="Dolezel J."/>
            <person name="Bansal K.C."/>
            <person name="Xu X."/>
            <person name="Edwards D."/>
            <person name="Zhang G."/>
            <person name="Kahl G."/>
            <person name="Gil J."/>
            <person name="Singh K.B."/>
            <person name="Datta S.K."/>
            <person name="Jackson S.A."/>
            <person name="Wang J."/>
            <person name="Cook D.R."/>
        </authorList>
    </citation>
    <scope>NUCLEOTIDE SEQUENCE [LARGE SCALE GENOMIC DNA]</scope>
    <source>
        <strain evidence="7">cv. CDC Frontier</strain>
    </source>
</reference>
<gene>
    <name evidence="8" type="primary">LOC101499845</name>
</gene>
<dbReference type="SUPFAM" id="SSF53036">
    <property type="entry name" value="Eukaryotic RPB5 N-terminal domain"/>
    <property type="match status" value="1"/>
</dbReference>
<dbReference type="Pfam" id="PF01191">
    <property type="entry name" value="RNA_pol_Rpb5_C"/>
    <property type="match status" value="1"/>
</dbReference>
<evidence type="ECO:0000313" key="7">
    <source>
        <dbReference type="Proteomes" id="UP000087171"/>
    </source>
</evidence>
<evidence type="ECO:0000313" key="8">
    <source>
        <dbReference type="RefSeq" id="XP_004512274.1"/>
    </source>
</evidence>
<evidence type="ECO:0000256" key="2">
    <source>
        <dbReference type="ARBA" id="ARBA00023163"/>
    </source>
</evidence>
<dbReference type="GO" id="GO:0042797">
    <property type="term" value="P:tRNA transcription by RNA polymerase III"/>
    <property type="evidence" value="ECO:0007669"/>
    <property type="project" value="TreeGrafter"/>
</dbReference>
<proteinExistence type="inferred from homology"/>
<comment type="subcellular location">
    <subcellularLocation>
        <location evidence="1">Nucleus</location>
    </subcellularLocation>
</comment>
<feature type="domain" description="RNA polymerase subunit H/Rpb5 C-terminal" evidence="5">
    <location>
        <begin position="134"/>
        <end position="206"/>
    </location>
</feature>
<dbReference type="HAMAP" id="MF_00025">
    <property type="entry name" value="RNApol_Rpo5_RPB5"/>
    <property type="match status" value="1"/>
</dbReference>
<evidence type="ECO:0000256" key="4">
    <source>
        <dbReference type="ARBA" id="ARBA00025765"/>
    </source>
</evidence>
<dbReference type="NCBIfam" id="NF007129">
    <property type="entry name" value="PRK09570.1"/>
    <property type="match status" value="1"/>
</dbReference>
<dbReference type="GO" id="GO:0005666">
    <property type="term" value="C:RNA polymerase III complex"/>
    <property type="evidence" value="ECO:0007669"/>
    <property type="project" value="TreeGrafter"/>
</dbReference>
<dbReference type="GO" id="GO:0006366">
    <property type="term" value="P:transcription by RNA polymerase II"/>
    <property type="evidence" value="ECO:0007669"/>
    <property type="project" value="TreeGrafter"/>
</dbReference>
<dbReference type="Proteomes" id="UP000087171">
    <property type="component" value="Chromosome Ca8"/>
</dbReference>
<evidence type="ECO:0000259" key="5">
    <source>
        <dbReference type="Pfam" id="PF01191"/>
    </source>
</evidence>
<dbReference type="Pfam" id="PF03871">
    <property type="entry name" value="RNA_pol_Rpb5_N"/>
    <property type="match status" value="1"/>
</dbReference>
<dbReference type="PANTHER" id="PTHR10535">
    <property type="entry name" value="DNA-DIRECTED RNA POLYMERASES I, II, AND III SUBUNIT RPABC1"/>
    <property type="match status" value="1"/>
</dbReference>
<evidence type="ECO:0000259" key="6">
    <source>
        <dbReference type="Pfam" id="PF03871"/>
    </source>
</evidence>
<sequence>MVFSEEELTKIFRVYKTVVQMINDRNYVVPDSDLTMSKQDFKSKFGEHVKREDLVIKASNRVKSSDQIYVFFCDDAKVSVKVVRSFFNRMADDKVGRGIIVCQTQLTGPARNALSEISSSKHQLEIFLEEELLVNVTHHELVPEHQVLTDNEKKALLQKYTVKETQLPRILMTDPVARYFGLKRGQVVRIIRKSETAGRYVTYRFVV</sequence>
<accession>A0A1S2YZ98</accession>
<dbReference type="InterPro" id="IPR005571">
    <property type="entry name" value="RNA_pol_Rpb5_N"/>
</dbReference>
<name>A0A1S2YZ98_CICAR</name>
<dbReference type="InterPro" id="IPR035913">
    <property type="entry name" value="RPB5-like_sf"/>
</dbReference>
<dbReference type="GO" id="GO:0003899">
    <property type="term" value="F:DNA-directed RNA polymerase activity"/>
    <property type="evidence" value="ECO:0007669"/>
    <property type="project" value="InterPro"/>
</dbReference>
<keyword evidence="7" id="KW-1185">Reference proteome</keyword>
<dbReference type="GeneID" id="101499845"/>
<dbReference type="OrthoDB" id="1359290at2759"/>
<reference evidence="8" key="2">
    <citation type="submission" date="2025-08" db="UniProtKB">
        <authorList>
            <consortium name="RefSeq"/>
        </authorList>
    </citation>
    <scope>IDENTIFICATION</scope>
    <source>
        <tissue evidence="8">Etiolated seedlings</tissue>
    </source>
</reference>
<feature type="domain" description="RNA polymerase Rpb5 N-terminal" evidence="6">
    <location>
        <begin position="5"/>
        <end position="90"/>
    </location>
</feature>
<evidence type="ECO:0000256" key="3">
    <source>
        <dbReference type="ARBA" id="ARBA00023242"/>
    </source>
</evidence>
<dbReference type="AlphaFoldDB" id="A0A1S2YZ98"/>
<dbReference type="Gene3D" id="3.40.1340.10">
    <property type="entry name" value="RNA polymerase, Rpb5, N-terminal domain"/>
    <property type="match status" value="1"/>
</dbReference>
<organism evidence="7 8">
    <name type="scientific">Cicer arietinum</name>
    <name type="common">Chickpea</name>
    <name type="synonym">Garbanzo</name>
    <dbReference type="NCBI Taxonomy" id="3827"/>
    <lineage>
        <taxon>Eukaryota</taxon>
        <taxon>Viridiplantae</taxon>
        <taxon>Streptophyta</taxon>
        <taxon>Embryophyta</taxon>
        <taxon>Tracheophyta</taxon>
        <taxon>Spermatophyta</taxon>
        <taxon>Magnoliopsida</taxon>
        <taxon>eudicotyledons</taxon>
        <taxon>Gunneridae</taxon>
        <taxon>Pentapetalae</taxon>
        <taxon>rosids</taxon>
        <taxon>fabids</taxon>
        <taxon>Fabales</taxon>
        <taxon>Fabaceae</taxon>
        <taxon>Papilionoideae</taxon>
        <taxon>50 kb inversion clade</taxon>
        <taxon>NPAAA clade</taxon>
        <taxon>Hologalegina</taxon>
        <taxon>IRL clade</taxon>
        <taxon>Cicereae</taxon>
        <taxon>Cicer</taxon>
    </lineage>
</organism>
<dbReference type="eggNOG" id="KOG3218">
    <property type="taxonomic scope" value="Eukaryota"/>
</dbReference>
<evidence type="ECO:0000256" key="1">
    <source>
        <dbReference type="ARBA" id="ARBA00004123"/>
    </source>
</evidence>
<dbReference type="InterPro" id="IPR000783">
    <property type="entry name" value="RNA_pol_subH/Rpb5_C"/>
</dbReference>
<dbReference type="KEGG" id="cam:101499845"/>
<dbReference type="SUPFAM" id="SSF55287">
    <property type="entry name" value="RPB5-like RNA polymerase subunit"/>
    <property type="match status" value="1"/>
</dbReference>
<dbReference type="RefSeq" id="XP_004512274.1">
    <property type="nucleotide sequence ID" value="XM_004512217.3"/>
</dbReference>
<protein>
    <submittedName>
        <fullName evidence="8">DNA-directed RNA polymerases II and IV subunit 5A-like</fullName>
    </submittedName>
</protein>
<dbReference type="GO" id="GO:0006362">
    <property type="term" value="P:transcription elongation by RNA polymerase I"/>
    <property type="evidence" value="ECO:0007669"/>
    <property type="project" value="TreeGrafter"/>
</dbReference>
<comment type="similarity">
    <text evidence="4">Belongs to the archaeal Rpo5/eukaryotic RPB5 RNA polymerase subunit family.</text>
</comment>
<dbReference type="STRING" id="3827.A0A1S2YZ98"/>
<keyword evidence="2" id="KW-0804">Transcription</keyword>